<organism evidence="4 5">
    <name type="scientific">Sunxiuqinia elliptica</name>
    <dbReference type="NCBI Taxonomy" id="655355"/>
    <lineage>
        <taxon>Bacteria</taxon>
        <taxon>Pseudomonadati</taxon>
        <taxon>Bacteroidota</taxon>
        <taxon>Bacteroidia</taxon>
        <taxon>Marinilabiliales</taxon>
        <taxon>Prolixibacteraceae</taxon>
        <taxon>Sunxiuqinia</taxon>
    </lineage>
</organism>
<dbReference type="Pfam" id="PF12873">
    <property type="entry name" value="DUF3825"/>
    <property type="match status" value="1"/>
</dbReference>
<comment type="caution">
    <text evidence="4">The sequence shown here is derived from an EMBL/GenBank/DDBJ whole genome shotgun (WGS) entry which is preliminary data.</text>
</comment>
<dbReference type="InterPro" id="IPR002059">
    <property type="entry name" value="CSP_DNA-bd"/>
</dbReference>
<gene>
    <name evidence="4" type="ORF">DET52_1162</name>
</gene>
<evidence type="ECO:0000313" key="5">
    <source>
        <dbReference type="Proteomes" id="UP000294848"/>
    </source>
</evidence>
<dbReference type="Pfam" id="PF00313">
    <property type="entry name" value="CSD"/>
    <property type="match status" value="2"/>
</dbReference>
<dbReference type="AlphaFoldDB" id="A0A4R6GK64"/>
<dbReference type="GO" id="GO:0005829">
    <property type="term" value="C:cytosol"/>
    <property type="evidence" value="ECO:0007669"/>
    <property type="project" value="UniProtKB-ARBA"/>
</dbReference>
<dbReference type="PROSITE" id="PS51857">
    <property type="entry name" value="CSD_2"/>
    <property type="match status" value="2"/>
</dbReference>
<dbReference type="PANTHER" id="PTHR46109:SF1">
    <property type="entry name" value="PROTEIN LIN-28 HOMOLOG"/>
    <property type="match status" value="1"/>
</dbReference>
<feature type="domain" description="CSD" evidence="3">
    <location>
        <begin position="1"/>
        <end position="65"/>
    </location>
</feature>
<dbReference type="InterPro" id="IPR024437">
    <property type="entry name" value="DUF3825"/>
</dbReference>
<reference evidence="4 5" key="1">
    <citation type="submission" date="2019-03" db="EMBL/GenBank/DDBJ databases">
        <title>Freshwater and sediment microbial communities from various areas in North America, analyzing microbe dynamics in response to fracking.</title>
        <authorList>
            <person name="Lamendella R."/>
        </authorList>
    </citation>
    <scope>NUCLEOTIDE SEQUENCE [LARGE SCALE GENOMIC DNA]</scope>
    <source>
        <strain evidence="4 5">114D</strain>
    </source>
</reference>
<dbReference type="InterPro" id="IPR012340">
    <property type="entry name" value="NA-bd_OB-fold"/>
</dbReference>
<proteinExistence type="predicted"/>
<dbReference type="Gene3D" id="2.40.50.140">
    <property type="entry name" value="Nucleic acid-binding proteins"/>
    <property type="match status" value="2"/>
</dbReference>
<evidence type="ECO:0000259" key="3">
    <source>
        <dbReference type="PROSITE" id="PS51857"/>
    </source>
</evidence>
<dbReference type="SMART" id="SM00357">
    <property type="entry name" value="CSP"/>
    <property type="match status" value="2"/>
</dbReference>
<evidence type="ECO:0000256" key="2">
    <source>
        <dbReference type="ARBA" id="ARBA00022490"/>
    </source>
</evidence>
<dbReference type="InterPro" id="IPR011129">
    <property type="entry name" value="CSD"/>
</dbReference>
<keyword evidence="2" id="KW-0963">Cytoplasm</keyword>
<dbReference type="PANTHER" id="PTHR46109">
    <property type="entry name" value="PROTEIN LIN-28"/>
    <property type="match status" value="1"/>
</dbReference>
<sequence length="399" mass="46518">MNTGKVKFFNAGKGFGIINDDSDNSEIFIHFSQITDEAKILFSEEKVEYEITDTDKGKNAINLQRELDRKIGKIDSFQSGFGFIKTLDSEEKYFIHYSDIEGEGFTKIEDDNEVEFTPSVSEKGLQALRVVVRDKRSALQKFAFFYDWHKALDDLSNLAQEENWDYLNDKTGNLPVLSSYITYTFKRIQNEDKIQYTTKSDGKKFACFNTGLATKKHEEIFAYFEHIDNYPGQRPAREGYLKRATWKFDRFDKESYRLMNYFKNRPELANYFQSAADLIYDTSKRLIPDFDHIADDRENRFPPSFKSLTKPQQIERIKATINTALTRVNRNYKTAIPQYYDGSIQLLLPLCLEDIEKTDVALVVAKEGEVYRANTVLSLDWAYNNARLLARPDREWLNP</sequence>
<dbReference type="RefSeq" id="WP_133467068.1">
    <property type="nucleotide sequence ID" value="NZ_SNWI01000016.1"/>
</dbReference>
<dbReference type="SUPFAM" id="SSF50249">
    <property type="entry name" value="Nucleic acid-binding proteins"/>
    <property type="match status" value="2"/>
</dbReference>
<comment type="subcellular location">
    <subcellularLocation>
        <location evidence="1">Cytoplasm</location>
    </subcellularLocation>
</comment>
<dbReference type="InterPro" id="IPR051373">
    <property type="entry name" value="Lin-28_RNA-binding"/>
</dbReference>
<accession>A0A4R6GK64</accession>
<protein>
    <submittedName>
        <fullName evidence="4">Cold shock CspA family protein</fullName>
    </submittedName>
</protein>
<evidence type="ECO:0000256" key="1">
    <source>
        <dbReference type="ARBA" id="ARBA00004496"/>
    </source>
</evidence>
<evidence type="ECO:0000313" key="4">
    <source>
        <dbReference type="EMBL" id="TDN95393.1"/>
    </source>
</evidence>
<dbReference type="OrthoDB" id="5493836at2"/>
<dbReference type="GO" id="GO:0031054">
    <property type="term" value="P:pre-miRNA processing"/>
    <property type="evidence" value="ECO:0007669"/>
    <property type="project" value="TreeGrafter"/>
</dbReference>
<name>A0A4R6GK64_9BACT</name>
<dbReference type="GO" id="GO:0003729">
    <property type="term" value="F:mRNA binding"/>
    <property type="evidence" value="ECO:0007669"/>
    <property type="project" value="TreeGrafter"/>
</dbReference>
<feature type="domain" description="CSD" evidence="3">
    <location>
        <begin position="69"/>
        <end position="132"/>
    </location>
</feature>
<dbReference type="Proteomes" id="UP000294848">
    <property type="component" value="Unassembled WGS sequence"/>
</dbReference>
<dbReference type="EMBL" id="SNWI01000016">
    <property type="protein sequence ID" value="TDN95393.1"/>
    <property type="molecule type" value="Genomic_DNA"/>
</dbReference>
<dbReference type="PRINTS" id="PR00050">
    <property type="entry name" value="COLDSHOCK"/>
</dbReference>